<sequence length="61" mass="6663">MVRMLLGGLIAAAPRGTVLGSAPRLALTGIRIEDFQRSFCGIKEDFHAVVRVTTSHRKDLL</sequence>
<organism evidence="1 2">
    <name type="scientific">Streptomyces atratus</name>
    <dbReference type="NCBI Taxonomy" id="1893"/>
    <lineage>
        <taxon>Bacteria</taxon>
        <taxon>Bacillati</taxon>
        <taxon>Actinomycetota</taxon>
        <taxon>Actinomycetes</taxon>
        <taxon>Kitasatosporales</taxon>
        <taxon>Streptomycetaceae</taxon>
        <taxon>Streptomyces</taxon>
    </lineage>
</organism>
<accession>A0A1K1UMH2</accession>
<proteinExistence type="predicted"/>
<reference evidence="1 2" key="1">
    <citation type="submission" date="2016-11" db="EMBL/GenBank/DDBJ databases">
        <authorList>
            <person name="Jaros S."/>
            <person name="Januszkiewicz K."/>
            <person name="Wedrychowicz H."/>
        </authorList>
    </citation>
    <scope>NUCLEOTIDE SEQUENCE [LARGE SCALE GENOMIC DNA]</scope>
    <source>
        <strain evidence="1 2">OK807</strain>
    </source>
</reference>
<name>A0A1K1UMH2_STRAR</name>
<protein>
    <submittedName>
        <fullName evidence="1">Uncharacterized protein</fullName>
    </submittedName>
</protein>
<evidence type="ECO:0000313" key="2">
    <source>
        <dbReference type="Proteomes" id="UP000181909"/>
    </source>
</evidence>
<gene>
    <name evidence="1" type="ORF">SAMN02787144_1001613</name>
</gene>
<dbReference type="Proteomes" id="UP000181909">
    <property type="component" value="Unassembled WGS sequence"/>
</dbReference>
<dbReference type="EMBL" id="FPJO01000001">
    <property type="protein sequence ID" value="SFX13485.1"/>
    <property type="molecule type" value="Genomic_DNA"/>
</dbReference>
<evidence type="ECO:0000313" key="1">
    <source>
        <dbReference type="EMBL" id="SFX13485.1"/>
    </source>
</evidence>
<dbReference type="AlphaFoldDB" id="A0A1K1UMH2"/>